<organism evidence="1 2">
    <name type="scientific">Muribaculum caecicola</name>
    <dbReference type="NCBI Taxonomy" id="3038144"/>
    <lineage>
        <taxon>Bacteria</taxon>
        <taxon>Pseudomonadati</taxon>
        <taxon>Bacteroidota</taxon>
        <taxon>Bacteroidia</taxon>
        <taxon>Bacteroidales</taxon>
        <taxon>Muribaculaceae</taxon>
        <taxon>Muribaculum</taxon>
    </lineage>
</organism>
<accession>A0AC61S7M2</accession>
<keyword evidence="1" id="KW-0808">Transferase</keyword>
<protein>
    <submittedName>
        <fullName evidence="1">Acyltransferase</fullName>
    </submittedName>
</protein>
<name>A0AC61S7M2_9BACT</name>
<evidence type="ECO:0000313" key="2">
    <source>
        <dbReference type="Proteomes" id="UP000305401"/>
    </source>
</evidence>
<reference evidence="1" key="1">
    <citation type="submission" date="2019-04" db="EMBL/GenBank/DDBJ databases">
        <title>Microbes associate with the intestines of laboratory mice.</title>
        <authorList>
            <person name="Navarre W."/>
            <person name="Wong E."/>
            <person name="Huang K.C."/>
            <person name="Tropini C."/>
            <person name="Ng K."/>
            <person name="Yu B."/>
        </authorList>
    </citation>
    <scope>NUCLEOTIDE SEQUENCE</scope>
    <source>
        <strain evidence="1">NM86_A22</strain>
    </source>
</reference>
<proteinExistence type="predicted"/>
<dbReference type="Proteomes" id="UP000305401">
    <property type="component" value="Unassembled WGS sequence"/>
</dbReference>
<sequence>MTNQEKPFSDISPYDSSEFHEKISHLVKGPGFEHAVKWVLKDIDYADFCNQLLLVKDGNTFQKEIMMPFLELLVAKTTSGLTCNGLGNIDTSKAYTFITNHRDIVLDTSFLNLCFLRSGYPTTEVAIGDNLLIYSWIADLVRLNKSFIVKRNLPRAKALDAAKELSGYIHYAITEKNQSVWIAEREGRSKDSNDKAQDALIKMLGLGGNDGFKQNLMEINILPVSISYEYDPNDYLKAREFLLKKNDPDFKKTQRDDLFAMETGLLQPKGRVHFEIGTPINPFIEATTENDDKNVIAREVCQLVDCQIHAGYKLFPINYVAFDQLLNTNQFSDKYTQEDVLNFNNYISEQINKIDEPNLTDSDRDYLHEMMLTMYANPLKNKITAENKCKNEQNKD</sequence>
<keyword evidence="2" id="KW-1185">Reference proteome</keyword>
<dbReference type="EMBL" id="SSTG01000016">
    <property type="protein sequence ID" value="THG54527.1"/>
    <property type="molecule type" value="Genomic_DNA"/>
</dbReference>
<comment type="caution">
    <text evidence="1">The sequence shown here is derived from an EMBL/GenBank/DDBJ whole genome shotgun (WGS) entry which is preliminary data.</text>
</comment>
<gene>
    <name evidence="1" type="ORF">E5990_02600</name>
</gene>
<keyword evidence="1" id="KW-0012">Acyltransferase</keyword>
<evidence type="ECO:0000313" key="1">
    <source>
        <dbReference type="EMBL" id="THG54527.1"/>
    </source>
</evidence>